<name>A0ABP8PZ38_9GAMM</name>
<comment type="similarity">
    <text evidence="1 5">Belongs to the NadC/ModD family.</text>
</comment>
<evidence type="ECO:0000256" key="3">
    <source>
        <dbReference type="ARBA" id="ARBA00022676"/>
    </source>
</evidence>
<dbReference type="EMBL" id="BAABFC010000004">
    <property type="protein sequence ID" value="GAA4495086.1"/>
    <property type="molecule type" value="Genomic_DNA"/>
</dbReference>
<comment type="caution">
    <text evidence="8">The sequence shown here is derived from an EMBL/GenBank/DDBJ whole genome shotgun (WGS) entry which is preliminary data.</text>
</comment>
<dbReference type="InterPro" id="IPR036068">
    <property type="entry name" value="Nicotinate_pribotase-like_C"/>
</dbReference>
<dbReference type="Proteomes" id="UP001501321">
    <property type="component" value="Unassembled WGS sequence"/>
</dbReference>
<accession>A0ABP8PZ38</accession>
<dbReference type="InterPro" id="IPR022412">
    <property type="entry name" value="Quinolinate_PRibosylTrfase_N"/>
</dbReference>
<dbReference type="PIRSF" id="PIRSF006250">
    <property type="entry name" value="NadC_ModD"/>
    <property type="match status" value="1"/>
</dbReference>
<gene>
    <name evidence="8" type="primary">modD</name>
    <name evidence="8" type="ORF">GCM10023095_07780</name>
</gene>
<sequence length="281" mass="29574">MDVVLSDNQLQALLADDVPYGDLTSQALPLSPAPAWMHFYARVAMTVCGTEEVARLCELHGLSPALHAPSGQVAPPGTLLLAVQGTPVTLLKLWKASQILLEWAAGLASATAEIVAAAGGVPVACTRKQTPGSKAMSVKAVRAGGGIVHRLGLSESLLLFAEHRQFLAEAPEVTLARLARQHPEQRRSVEVHDLDDARTWIAAGAEMLQLDKFSPSEVAQCLALCQELGRRPLIAAAGGVNAGNAKAYAAAGADLLVTSAPYWAKPRDVQVRFTPATEASL</sequence>
<dbReference type="Pfam" id="PF02749">
    <property type="entry name" value="QRPTase_N"/>
    <property type="match status" value="1"/>
</dbReference>
<dbReference type="PANTHER" id="PTHR32179">
    <property type="entry name" value="NICOTINATE-NUCLEOTIDE PYROPHOSPHORYLASE [CARBOXYLATING]"/>
    <property type="match status" value="1"/>
</dbReference>
<feature type="domain" description="Quinolinate phosphoribosyl transferase C-terminal" evidence="6">
    <location>
        <begin position="108"/>
        <end position="270"/>
    </location>
</feature>
<evidence type="ECO:0000256" key="1">
    <source>
        <dbReference type="ARBA" id="ARBA00009400"/>
    </source>
</evidence>
<dbReference type="InterPro" id="IPR002638">
    <property type="entry name" value="Quinolinate_PRibosylTrfase_C"/>
</dbReference>
<evidence type="ECO:0000313" key="9">
    <source>
        <dbReference type="Proteomes" id="UP001501321"/>
    </source>
</evidence>
<dbReference type="NCBIfam" id="TIGR01334">
    <property type="entry name" value="modD"/>
    <property type="match status" value="1"/>
</dbReference>
<feature type="domain" description="Quinolinate phosphoribosyl transferase N-terminal" evidence="7">
    <location>
        <begin position="22"/>
        <end position="104"/>
    </location>
</feature>
<keyword evidence="3 5" id="KW-0328">Glycosyltransferase</keyword>
<reference evidence="9" key="1">
    <citation type="journal article" date="2019" name="Int. J. Syst. Evol. Microbiol.">
        <title>The Global Catalogue of Microorganisms (GCM) 10K type strain sequencing project: providing services to taxonomists for standard genome sequencing and annotation.</title>
        <authorList>
            <consortium name="The Broad Institute Genomics Platform"/>
            <consortium name="The Broad Institute Genome Sequencing Center for Infectious Disease"/>
            <person name="Wu L."/>
            <person name="Ma J."/>
        </authorList>
    </citation>
    <scope>NUCLEOTIDE SEQUENCE [LARGE SCALE GENOMIC DNA]</scope>
    <source>
        <strain evidence="9">JCM 32226</strain>
    </source>
</reference>
<evidence type="ECO:0000256" key="2">
    <source>
        <dbReference type="ARBA" id="ARBA00019205"/>
    </source>
</evidence>
<evidence type="ECO:0000259" key="6">
    <source>
        <dbReference type="Pfam" id="PF01729"/>
    </source>
</evidence>
<dbReference type="RefSeq" id="WP_345010251.1">
    <property type="nucleotide sequence ID" value="NZ_BAABFC010000004.1"/>
</dbReference>
<dbReference type="InterPro" id="IPR013785">
    <property type="entry name" value="Aldolase_TIM"/>
</dbReference>
<evidence type="ECO:0000256" key="4">
    <source>
        <dbReference type="ARBA" id="ARBA00022679"/>
    </source>
</evidence>
<dbReference type="Gene3D" id="3.90.1170.20">
    <property type="entry name" value="Quinolinate phosphoribosyl transferase, N-terminal domain"/>
    <property type="match status" value="1"/>
</dbReference>
<dbReference type="Gene3D" id="3.20.20.70">
    <property type="entry name" value="Aldolase class I"/>
    <property type="match status" value="1"/>
</dbReference>
<dbReference type="SUPFAM" id="SSF51690">
    <property type="entry name" value="Nicotinate/Quinolinate PRTase C-terminal domain-like"/>
    <property type="match status" value="1"/>
</dbReference>
<dbReference type="InterPro" id="IPR027277">
    <property type="entry name" value="NadC/ModD"/>
</dbReference>
<evidence type="ECO:0000256" key="5">
    <source>
        <dbReference type="PIRNR" id="PIRNR006250"/>
    </source>
</evidence>
<evidence type="ECO:0000313" key="8">
    <source>
        <dbReference type="EMBL" id="GAA4495086.1"/>
    </source>
</evidence>
<organism evidence="8 9">
    <name type="scientific">Pseudaeromonas paramecii</name>
    <dbReference type="NCBI Taxonomy" id="2138166"/>
    <lineage>
        <taxon>Bacteria</taxon>
        <taxon>Pseudomonadati</taxon>
        <taxon>Pseudomonadota</taxon>
        <taxon>Gammaproteobacteria</taxon>
        <taxon>Aeromonadales</taxon>
        <taxon>Aeromonadaceae</taxon>
        <taxon>Pseudaeromonas</taxon>
    </lineage>
</organism>
<evidence type="ECO:0000259" key="7">
    <source>
        <dbReference type="Pfam" id="PF02749"/>
    </source>
</evidence>
<dbReference type="InterPro" id="IPR037128">
    <property type="entry name" value="Quinolinate_PRibosylTase_N_sf"/>
</dbReference>
<dbReference type="SUPFAM" id="SSF54675">
    <property type="entry name" value="Nicotinate/Quinolinate PRTase N-terminal domain-like"/>
    <property type="match status" value="1"/>
</dbReference>
<dbReference type="InterPro" id="IPR006242">
    <property type="entry name" value="ModD"/>
</dbReference>
<keyword evidence="4 5" id="KW-0808">Transferase</keyword>
<dbReference type="PANTHER" id="PTHR32179:SF4">
    <property type="entry name" value="PYROPHOSPHORYLASE MODD-RELATED"/>
    <property type="match status" value="1"/>
</dbReference>
<dbReference type="Pfam" id="PF01729">
    <property type="entry name" value="QRPTase_C"/>
    <property type="match status" value="1"/>
</dbReference>
<proteinExistence type="inferred from homology"/>
<keyword evidence="9" id="KW-1185">Reference proteome</keyword>
<protein>
    <recommendedName>
        <fullName evidence="2">Putative pyrophosphorylase ModD</fullName>
    </recommendedName>
</protein>